<evidence type="ECO:0000313" key="2">
    <source>
        <dbReference type="EMBL" id="CAB4162915.1"/>
    </source>
</evidence>
<gene>
    <name evidence="1" type="ORF">UFOVP436_180</name>
    <name evidence="2" type="ORF">UFOVP784_180</name>
</gene>
<reference evidence="1" key="1">
    <citation type="submission" date="2020-04" db="EMBL/GenBank/DDBJ databases">
        <authorList>
            <person name="Chiriac C."/>
            <person name="Salcher M."/>
            <person name="Ghai R."/>
            <person name="Kavagutti S V."/>
        </authorList>
    </citation>
    <scope>NUCLEOTIDE SEQUENCE</scope>
</reference>
<dbReference type="EMBL" id="LR796418">
    <property type="protein sequence ID" value="CAB4143575.1"/>
    <property type="molecule type" value="Genomic_DNA"/>
</dbReference>
<organism evidence="1">
    <name type="scientific">uncultured Caudovirales phage</name>
    <dbReference type="NCBI Taxonomy" id="2100421"/>
    <lineage>
        <taxon>Viruses</taxon>
        <taxon>Duplodnaviria</taxon>
        <taxon>Heunggongvirae</taxon>
        <taxon>Uroviricota</taxon>
        <taxon>Caudoviricetes</taxon>
        <taxon>Peduoviridae</taxon>
        <taxon>Maltschvirus</taxon>
        <taxon>Maltschvirus maltsch</taxon>
    </lineage>
</organism>
<evidence type="ECO:0000313" key="1">
    <source>
        <dbReference type="EMBL" id="CAB4143575.1"/>
    </source>
</evidence>
<dbReference type="EMBL" id="LR796737">
    <property type="protein sequence ID" value="CAB4162915.1"/>
    <property type="molecule type" value="Genomic_DNA"/>
</dbReference>
<proteinExistence type="predicted"/>
<accession>A0A6J5M9B5</accession>
<protein>
    <submittedName>
        <fullName evidence="1">Uncharacterized protein</fullName>
    </submittedName>
</protein>
<name>A0A6J5M9B5_9CAUD</name>
<sequence>MAIKRFTYIQGPRMGQNNYMYGIELKNAPKPVKSSKVNKRKRKK</sequence>